<evidence type="ECO:0000313" key="2">
    <source>
        <dbReference type="Proteomes" id="UP001221413"/>
    </source>
</evidence>
<organism evidence="1 2">
    <name type="scientific">Drechslerella dactyloides</name>
    <name type="common">Nematode-trapping fungus</name>
    <name type="synonym">Arthrobotrys dactyloides</name>
    <dbReference type="NCBI Taxonomy" id="74499"/>
    <lineage>
        <taxon>Eukaryota</taxon>
        <taxon>Fungi</taxon>
        <taxon>Dikarya</taxon>
        <taxon>Ascomycota</taxon>
        <taxon>Pezizomycotina</taxon>
        <taxon>Orbiliomycetes</taxon>
        <taxon>Orbiliales</taxon>
        <taxon>Orbiliaceae</taxon>
        <taxon>Drechslerella</taxon>
    </lineage>
</organism>
<evidence type="ECO:0000313" key="1">
    <source>
        <dbReference type="EMBL" id="KAJ6263139.1"/>
    </source>
</evidence>
<accession>A0AAD6NLN4</accession>
<sequence>MAWKSGRLGTYLPAMRLSNWSRCLAFGAYTYLLPPSAVVAADSEISIQDLAAFIKANRVNIFEFQKAMRNLYYLWDPDRSPLTPNQDTPSILDPFLDSLKERLDKLTDSYDANPDAARAEFQTYGFAGTRKNSNLNSDGNTNSMNSMNFMPASPTNRVFGVLTRVLSTATDARTAFSNFLAWAERVVGLRHWYSLPSQQDVEWVAPRLFGGTLNQNPGVFVFNSNARAVNRKRMEDTVATLRGALQVLQGLRNSVFKTGIQAEGVGADMKGVIDEIIDVIRFWGDGVQAVRDAYVDIPPLPDQQVFKFGPGDADVGVDEDDELSVSNVPETQLGAFVSELGGGEPRGLMAESVMPVLTDEVMGGNLESCSIGWGLDSQAGNSEAGKRVAVDRDPVTIPFKELAHWAERDARQPLRQFAFAVAYTERLWYRSLPYSRPKYTSPETIVGGKRYGDITLEYLLEGLRDRIDIARAHLEDLEVESMLFADQGSHKIHTSIISSPADPTLSSAEMKLRTQSLKGEDDTAELVSKLESLYGDLSDQSYRVRGLHRWLQDDIMQKRDINLWSKDPLLIAMSVASTRLNPKTPNLAEFEGLRHLLDFFFKIYLRHPLPPSLSGADTNAPDDFHTELRAHLKKIGDWFFGWENAVAALSETYDDIPPLPGAGERDGQASMEDSDKSSIWGLRQWTAGTLPVSRTLEGDVNAPAPQEGSMVQGEYDIDSEDFGISNLPGTNVHDLPSSDDFNGYESEVSSSLNISYGIYRRFVQGVTGNTPVPKLQQKTPRTWF</sequence>
<dbReference type="AlphaFoldDB" id="A0AAD6NLN4"/>
<name>A0AAD6NLN4_DREDA</name>
<protein>
    <submittedName>
        <fullName evidence="1">Uncharacterized protein</fullName>
    </submittedName>
</protein>
<keyword evidence="2" id="KW-1185">Reference proteome</keyword>
<dbReference type="EMBL" id="JAQGDS010000002">
    <property type="protein sequence ID" value="KAJ6263139.1"/>
    <property type="molecule type" value="Genomic_DNA"/>
</dbReference>
<comment type="caution">
    <text evidence="1">The sequence shown here is derived from an EMBL/GenBank/DDBJ whole genome shotgun (WGS) entry which is preliminary data.</text>
</comment>
<gene>
    <name evidence="1" type="ORF">Dda_1699</name>
</gene>
<dbReference type="Proteomes" id="UP001221413">
    <property type="component" value="Unassembled WGS sequence"/>
</dbReference>
<reference evidence="1" key="1">
    <citation type="submission" date="2023-01" db="EMBL/GenBank/DDBJ databases">
        <title>The chitinases involved in constricting ring structure development in the nematode-trapping fungus Drechslerella dactyloides.</title>
        <authorList>
            <person name="Wang R."/>
            <person name="Zhang L."/>
            <person name="Tang P."/>
            <person name="Li S."/>
            <person name="Liang L."/>
        </authorList>
    </citation>
    <scope>NUCLEOTIDE SEQUENCE</scope>
    <source>
        <strain evidence="1">YMF1.00031</strain>
    </source>
</reference>
<proteinExistence type="predicted"/>